<organism evidence="1 2">
    <name type="scientific">Porites evermanni</name>
    <dbReference type="NCBI Taxonomy" id="104178"/>
    <lineage>
        <taxon>Eukaryota</taxon>
        <taxon>Metazoa</taxon>
        <taxon>Cnidaria</taxon>
        <taxon>Anthozoa</taxon>
        <taxon>Hexacorallia</taxon>
        <taxon>Scleractinia</taxon>
        <taxon>Fungiina</taxon>
        <taxon>Poritidae</taxon>
        <taxon>Porites</taxon>
    </lineage>
</organism>
<keyword evidence="2" id="KW-1185">Reference proteome</keyword>
<sequence>MSTEIDQMVSTVKSERRSIDDLPKAFDPAVIETRREESWSLGAPWNSYETLISFHLQNPKTRAEMGDRTPFVERTPSKTKSFSQVISIQSRFDIKRLNGDTCLR</sequence>
<protein>
    <submittedName>
        <fullName evidence="1">Uncharacterized protein</fullName>
    </submittedName>
</protein>
<comment type="caution">
    <text evidence="1">The sequence shown here is derived from an EMBL/GenBank/DDBJ whole genome shotgun (WGS) entry which is preliminary data.</text>
</comment>
<reference evidence="1 2" key="1">
    <citation type="submission" date="2022-05" db="EMBL/GenBank/DDBJ databases">
        <authorList>
            <consortium name="Genoscope - CEA"/>
            <person name="William W."/>
        </authorList>
    </citation>
    <scope>NUCLEOTIDE SEQUENCE [LARGE SCALE GENOMIC DNA]</scope>
</reference>
<dbReference type="EMBL" id="CALNXI010001024">
    <property type="protein sequence ID" value="CAH3151944.1"/>
    <property type="molecule type" value="Genomic_DNA"/>
</dbReference>
<name>A0ABN8Q076_9CNID</name>
<evidence type="ECO:0000313" key="2">
    <source>
        <dbReference type="Proteomes" id="UP001159427"/>
    </source>
</evidence>
<proteinExistence type="predicted"/>
<gene>
    <name evidence="1" type="ORF">PEVE_00000598</name>
</gene>
<evidence type="ECO:0000313" key="1">
    <source>
        <dbReference type="EMBL" id="CAH3151944.1"/>
    </source>
</evidence>
<dbReference type="Proteomes" id="UP001159427">
    <property type="component" value="Unassembled WGS sequence"/>
</dbReference>
<accession>A0ABN8Q076</accession>